<evidence type="ECO:0000256" key="6">
    <source>
        <dbReference type="SAM" id="Phobius"/>
    </source>
</evidence>
<dbReference type="OrthoDB" id="9774199at2"/>
<keyword evidence="3 6" id="KW-0812">Transmembrane</keyword>
<evidence type="ECO:0000256" key="5">
    <source>
        <dbReference type="ARBA" id="ARBA00023136"/>
    </source>
</evidence>
<dbReference type="InterPro" id="IPR004307">
    <property type="entry name" value="TspO_MBR"/>
</dbReference>
<feature type="transmembrane region" description="Helical" evidence="6">
    <location>
        <begin position="451"/>
        <end position="471"/>
    </location>
</feature>
<dbReference type="SUPFAM" id="SSF51735">
    <property type="entry name" value="NAD(P)-binding Rossmann-fold domains"/>
    <property type="match status" value="1"/>
</dbReference>
<evidence type="ECO:0000256" key="1">
    <source>
        <dbReference type="ARBA" id="ARBA00004141"/>
    </source>
</evidence>
<dbReference type="CDD" id="cd15904">
    <property type="entry name" value="TSPO_MBR"/>
    <property type="match status" value="1"/>
</dbReference>
<dbReference type="FunFam" id="1.20.1260.100:FF:000001">
    <property type="entry name" value="translocator protein 2"/>
    <property type="match status" value="1"/>
</dbReference>
<gene>
    <name evidence="8" type="ORF">EDD28_2569</name>
</gene>
<dbReference type="RefSeq" id="WP_123740160.1">
    <property type="nucleotide sequence ID" value="NZ_RKHQ01000002.1"/>
</dbReference>
<evidence type="ECO:0000256" key="2">
    <source>
        <dbReference type="ARBA" id="ARBA00007524"/>
    </source>
</evidence>
<dbReference type="GO" id="GO:0016020">
    <property type="term" value="C:membrane"/>
    <property type="evidence" value="ECO:0007669"/>
    <property type="project" value="UniProtKB-SubCell"/>
</dbReference>
<reference evidence="8 9" key="1">
    <citation type="submission" date="2018-11" db="EMBL/GenBank/DDBJ databases">
        <title>Sequencing the genomes of 1000 actinobacteria strains.</title>
        <authorList>
            <person name="Klenk H.-P."/>
        </authorList>
    </citation>
    <scope>NUCLEOTIDE SEQUENCE [LARGE SCALE GENOMIC DNA]</scope>
    <source>
        <strain evidence="8 9">DSM 13521</strain>
    </source>
</reference>
<keyword evidence="5 6" id="KW-0472">Membrane</keyword>
<feature type="domain" description="NAD(P)-binding" evidence="7">
    <location>
        <begin position="20"/>
        <end position="127"/>
    </location>
</feature>
<dbReference type="GO" id="GO:0033013">
    <property type="term" value="P:tetrapyrrole metabolic process"/>
    <property type="evidence" value="ECO:0007669"/>
    <property type="project" value="UniProtKB-ARBA"/>
</dbReference>
<dbReference type="Gene3D" id="1.20.1260.100">
    <property type="entry name" value="TspO/MBR protein"/>
    <property type="match status" value="1"/>
</dbReference>
<evidence type="ECO:0000256" key="4">
    <source>
        <dbReference type="ARBA" id="ARBA00022989"/>
    </source>
</evidence>
<evidence type="ECO:0000313" key="8">
    <source>
        <dbReference type="EMBL" id="ROR93161.1"/>
    </source>
</evidence>
<organism evidence="8 9">
    <name type="scientific">Salana multivorans</name>
    <dbReference type="NCBI Taxonomy" id="120377"/>
    <lineage>
        <taxon>Bacteria</taxon>
        <taxon>Bacillati</taxon>
        <taxon>Actinomycetota</taxon>
        <taxon>Actinomycetes</taxon>
        <taxon>Micrococcales</taxon>
        <taxon>Beutenbergiaceae</taxon>
        <taxon>Salana</taxon>
    </lineage>
</organism>
<dbReference type="PANTHER" id="PTHR10057">
    <property type="entry name" value="PERIPHERAL-TYPE BENZODIAZEPINE RECEPTOR"/>
    <property type="match status" value="1"/>
</dbReference>
<keyword evidence="9" id="KW-1185">Reference proteome</keyword>
<dbReference type="PANTHER" id="PTHR10057:SF0">
    <property type="entry name" value="TRANSLOCATOR PROTEIN"/>
    <property type="match status" value="1"/>
</dbReference>
<keyword evidence="4 6" id="KW-1133">Transmembrane helix</keyword>
<sequence>MTDHQPQPTARRDRPTLVTGASGYIGGLLVPELLARGHRVRVLARSPERLRHHDWADDVEIVRGDATDPGDLRRALDGVGVAYYLLHSMDGGGDFVARDRALASRFAEAAAEAGIARVVYLSGLHPSGEELSEHLASRVEVGQILLDSPVPAAVLQAGIVLGAGSASFDMLRHLTERLPAMIAPRWLESRIQPIAADEVIHYLAGAADLPPDVNRTLDIAGPDVLTYREMIERYARIAGLGRRFVQVVPVLTPRLASHWVGLVTPVAAGVAKPLVGSLVHDAVADEQDVLDLIGPPPGGRAGYDDALRTALADVDPGRWRRTFAAVSGATAVCAAAGSLLTDPDSAWYRSVEKPPWQPPRWAFPVAWTSLYAGTAVAASATIADLREEGEDEDARAFQVALAVNLALNAAWTAVFFRLRSPRLATVVAAALAISAGDLARRAAPTGTVRAVVLGAYAGWCTFATALSLSIARRNR</sequence>
<protein>
    <submittedName>
        <fullName evidence="8">TspO/MBR related protein</fullName>
    </submittedName>
</protein>
<proteinExistence type="inferred from homology"/>
<dbReference type="InterPro" id="IPR036291">
    <property type="entry name" value="NAD(P)-bd_dom_sf"/>
</dbReference>
<comment type="caution">
    <text evidence="8">The sequence shown here is derived from an EMBL/GenBank/DDBJ whole genome shotgun (WGS) entry which is preliminary data.</text>
</comment>
<accession>A0A3N2D081</accession>
<name>A0A3N2D081_9MICO</name>
<dbReference type="InterPro" id="IPR038330">
    <property type="entry name" value="TspO/MBR-related_sf"/>
</dbReference>
<evidence type="ECO:0000259" key="7">
    <source>
        <dbReference type="Pfam" id="PF13460"/>
    </source>
</evidence>
<comment type="similarity">
    <text evidence="2">Belongs to the TspO/BZRP family.</text>
</comment>
<dbReference type="Proteomes" id="UP000275356">
    <property type="component" value="Unassembled WGS sequence"/>
</dbReference>
<evidence type="ECO:0000313" key="9">
    <source>
        <dbReference type="Proteomes" id="UP000275356"/>
    </source>
</evidence>
<dbReference type="Pfam" id="PF03073">
    <property type="entry name" value="TspO_MBR"/>
    <property type="match status" value="1"/>
</dbReference>
<evidence type="ECO:0000256" key="3">
    <source>
        <dbReference type="ARBA" id="ARBA00022692"/>
    </source>
</evidence>
<comment type="subcellular location">
    <subcellularLocation>
        <location evidence="1">Membrane</location>
        <topology evidence="1">Multi-pass membrane protein</topology>
    </subcellularLocation>
</comment>
<dbReference type="Gene3D" id="3.40.50.720">
    <property type="entry name" value="NAD(P)-binding Rossmann-like Domain"/>
    <property type="match status" value="1"/>
</dbReference>
<dbReference type="AlphaFoldDB" id="A0A3N2D081"/>
<dbReference type="InterPro" id="IPR016040">
    <property type="entry name" value="NAD(P)-bd_dom"/>
</dbReference>
<dbReference type="Pfam" id="PF13460">
    <property type="entry name" value="NAD_binding_10"/>
    <property type="match status" value="1"/>
</dbReference>
<dbReference type="EMBL" id="RKHQ01000002">
    <property type="protein sequence ID" value="ROR93161.1"/>
    <property type="molecule type" value="Genomic_DNA"/>
</dbReference>